<reference evidence="3" key="1">
    <citation type="submission" date="2016-10" db="EMBL/GenBank/DDBJ databases">
        <authorList>
            <person name="Varghese N."/>
            <person name="Submissions S."/>
        </authorList>
    </citation>
    <scope>NUCLEOTIDE SEQUENCE [LARGE SCALE GENOMIC DNA]</scope>
    <source>
        <strain evidence="3">DSM 25157</strain>
    </source>
</reference>
<feature type="compositionally biased region" description="Polar residues" evidence="1">
    <location>
        <begin position="254"/>
        <end position="268"/>
    </location>
</feature>
<evidence type="ECO:0000313" key="3">
    <source>
        <dbReference type="Proteomes" id="UP000199002"/>
    </source>
</evidence>
<dbReference type="STRING" id="592050.SAMN05421875_1494"/>
<protein>
    <submittedName>
        <fullName evidence="2">Uncharacterized protein</fullName>
    </submittedName>
</protein>
<gene>
    <name evidence="2" type="ORF">SAMN05421875_1494</name>
</gene>
<name>A0A1H4F5L2_9BURK</name>
<accession>A0A1H4F5L2</accession>
<evidence type="ECO:0000256" key="1">
    <source>
        <dbReference type="SAM" id="MobiDB-lite"/>
    </source>
</evidence>
<feature type="region of interest" description="Disordered" evidence="1">
    <location>
        <begin position="248"/>
        <end position="268"/>
    </location>
</feature>
<organism evidence="2 3">
    <name type="scientific">Acidovorax soli</name>
    <dbReference type="NCBI Taxonomy" id="592050"/>
    <lineage>
        <taxon>Bacteria</taxon>
        <taxon>Pseudomonadati</taxon>
        <taxon>Pseudomonadota</taxon>
        <taxon>Betaproteobacteria</taxon>
        <taxon>Burkholderiales</taxon>
        <taxon>Comamonadaceae</taxon>
        <taxon>Acidovorax</taxon>
    </lineage>
</organism>
<dbReference type="AlphaFoldDB" id="A0A1H4F5L2"/>
<sequence length="268" mass="29115">MSFRDRCWYTLRCAHVTRAKRLAFPTRESAGAVRIGIPVRTFCVSTPHGSAGATWSPSWCTPFARTAATLKGSHEVCGNRTTASKNHVVCARCHFVGLASAIDCTHWSSTLRGLAAARLAARTSAKWFARAARSVVSGMRGLAGDDARSRFLVMSPGSFFMSMPVVQSSHVVEKTSTERQANRLSFTILTAHWPRSYWAGPSCEPLTSSSLGGRGSELAVAEAPKLGGARISRRRILERCRSGHVARRELQSIRPGQSKSRSCSILPP</sequence>
<evidence type="ECO:0000313" key="2">
    <source>
        <dbReference type="EMBL" id="SEA92584.1"/>
    </source>
</evidence>
<dbReference type="Proteomes" id="UP000199002">
    <property type="component" value="Unassembled WGS sequence"/>
</dbReference>
<dbReference type="EMBL" id="FNQJ01000049">
    <property type="protein sequence ID" value="SEA92584.1"/>
    <property type="molecule type" value="Genomic_DNA"/>
</dbReference>
<keyword evidence="3" id="KW-1185">Reference proteome</keyword>
<proteinExistence type="predicted"/>